<feature type="compositionally biased region" description="Polar residues" evidence="2">
    <location>
        <begin position="1000"/>
        <end position="1015"/>
    </location>
</feature>
<name>A0AAJ0FDN8_9PEZI</name>
<dbReference type="InterPro" id="IPR025676">
    <property type="entry name" value="Clr5_dom"/>
</dbReference>
<dbReference type="EMBL" id="MU839018">
    <property type="protein sequence ID" value="KAK1764786.1"/>
    <property type="molecule type" value="Genomic_DNA"/>
</dbReference>
<dbReference type="Pfam" id="PF24465">
    <property type="entry name" value="Tri-helical"/>
    <property type="match status" value="2"/>
</dbReference>
<dbReference type="InterPro" id="IPR000120">
    <property type="entry name" value="Amidase"/>
</dbReference>
<dbReference type="PROSITE" id="PS00571">
    <property type="entry name" value="AMIDASES"/>
    <property type="match status" value="1"/>
</dbReference>
<dbReference type="InterPro" id="IPR020556">
    <property type="entry name" value="Amidase_CS"/>
</dbReference>
<reference evidence="7" key="1">
    <citation type="submission" date="2023-06" db="EMBL/GenBank/DDBJ databases">
        <title>Genome-scale phylogeny and comparative genomics of the fungal order Sordariales.</title>
        <authorList>
            <consortium name="Lawrence Berkeley National Laboratory"/>
            <person name="Hensen N."/>
            <person name="Bonometti L."/>
            <person name="Westerberg I."/>
            <person name="Brannstrom I.O."/>
            <person name="Guillou S."/>
            <person name="Cros-Aarteil S."/>
            <person name="Calhoun S."/>
            <person name="Haridas S."/>
            <person name="Kuo A."/>
            <person name="Mondo S."/>
            <person name="Pangilinan J."/>
            <person name="Riley R."/>
            <person name="Labutti K."/>
            <person name="Andreopoulos B."/>
            <person name="Lipzen A."/>
            <person name="Chen C."/>
            <person name="Yanf M."/>
            <person name="Daum C."/>
            <person name="Ng V."/>
            <person name="Clum A."/>
            <person name="Steindorff A."/>
            <person name="Ohm R."/>
            <person name="Martin F."/>
            <person name="Silar P."/>
            <person name="Natvig D."/>
            <person name="Lalanne C."/>
            <person name="Gautier V."/>
            <person name="Ament-Velasquez S.L."/>
            <person name="Kruys A."/>
            <person name="Hutchinson M.I."/>
            <person name="Powell A.J."/>
            <person name="Barry K."/>
            <person name="Miller A.N."/>
            <person name="Grigoriev I.V."/>
            <person name="Debuchy R."/>
            <person name="Gladieux P."/>
            <person name="Thoren M.H."/>
            <person name="Johannesson H."/>
        </authorList>
    </citation>
    <scope>NUCLEOTIDE SEQUENCE</scope>
    <source>
        <strain evidence="7">8032-3</strain>
    </source>
</reference>
<feature type="domain" description="Clr5" evidence="4">
    <location>
        <begin position="593"/>
        <end position="638"/>
    </location>
</feature>
<feature type="compositionally biased region" description="Basic and acidic residues" evidence="2">
    <location>
        <begin position="985"/>
        <end position="995"/>
    </location>
</feature>
<dbReference type="SUPFAM" id="SSF75304">
    <property type="entry name" value="Amidase signature (AS) enzymes"/>
    <property type="match status" value="1"/>
</dbReference>
<evidence type="ECO:0000259" key="4">
    <source>
        <dbReference type="Pfam" id="PF14420"/>
    </source>
</evidence>
<accession>A0AAJ0FDN8</accession>
<dbReference type="GO" id="GO:0003824">
    <property type="term" value="F:catalytic activity"/>
    <property type="evidence" value="ECO:0007669"/>
    <property type="project" value="InterPro"/>
</dbReference>
<feature type="domain" description="DUF7767" evidence="6">
    <location>
        <begin position="1082"/>
        <end position="1176"/>
    </location>
</feature>
<dbReference type="Gene3D" id="3.90.1300.10">
    <property type="entry name" value="Amidase signature (AS) domain"/>
    <property type="match status" value="1"/>
</dbReference>
<feature type="domain" description="Tri-helical" evidence="5">
    <location>
        <begin position="900"/>
        <end position="986"/>
    </location>
</feature>
<dbReference type="Pfam" id="PF24962">
    <property type="entry name" value="DUF7767"/>
    <property type="match status" value="1"/>
</dbReference>
<feature type="region of interest" description="Disordered" evidence="2">
    <location>
        <begin position="985"/>
        <end position="1040"/>
    </location>
</feature>
<comment type="caution">
    <text evidence="7">The sequence shown here is derived from an EMBL/GenBank/DDBJ whole genome shotgun (WGS) entry which is preliminary data.</text>
</comment>
<feature type="domain" description="Tri-helical" evidence="5">
    <location>
        <begin position="808"/>
        <end position="890"/>
    </location>
</feature>
<dbReference type="PANTHER" id="PTHR11895:SF67">
    <property type="entry name" value="AMIDASE DOMAIN-CONTAINING PROTEIN"/>
    <property type="match status" value="1"/>
</dbReference>
<dbReference type="InterPro" id="IPR056669">
    <property type="entry name" value="DUF7767"/>
</dbReference>
<dbReference type="GeneID" id="85314367"/>
<sequence>MAPPRRFANYPGPKEAPTETFVYKPDDGQNPVLRGWPLVIVSALVCKSTYLQKLLWENAGFGKPKAIPGLDKELRRFDPAVIPLADGTSQSSELEVSPELFQRQPEDVAGRFYSAADYHALYKAGELTPLQVAEALLPLIRRDLETPSKYANAWLQTNVDEVLSAARASTARWATGKPLGLLDGVPFGVKDDIDVKGFVTTAGRKVDKSHPVFNSPADRTEWPVQKLEEAGAIMMGKMNMHEPSTGTATNWYNKSYYPGGSSSGAGSALGGGIVPLAIGTDAGGSIRIPTSFNGVYGLKVTFNRTGTRNSTMCVVGPMSATVDDLTVAYRLMAQPNPEDPVQSLFAPSLLPDPSAKKYIGVHREWLNRSSPDVLETVQKAIDYLCSQRGYETVDIQLPYLEEGQLAHVATCLTEGADDAKTWSTGGASSTKNGMSLLNSPNRMVLAIGSHSHATDYLKYAQLRQVVMRHMAALFERHPGLMMVTPTAPLAGWPVHPGDQAYGVSDGNTSVLNMTYCWFANTTGLPAVTCPAGYVAAAQGEGSLPVGIMAVGEWGAEEQLLGFAREAEAYLGQAYPGGRLRPAEWADVVGLAKEKQICHRLYVEEKKSLDEIAEYLRLHHNFTPSKRALLSHFRKWEFPSKQNPAYKNAALVDRIRELWEQNVVQKEMLRMLQDEGFEVSMRELSRVRTKNRWLLREPTEARKRKIMPGRRQSTVDRTESDEEDADSDASDEDDGAGDGAGAGIVGAAEDELDPVQLERREQRRRELAIESAEKWAAKKRRRRTRDWAGLPADPPGPPRFPSETTLEESKAILELDAERYRYFRERFQKICEDAGVIKKTLAGPEKWEAAKEQLVREMAHLRSLLWDKEGLESKRLAIDVICCDVTKRMRTAGKQMTLAAAKNMLGMNPEEARETRFAFYRILAADKFAGKLESGEERWNELKQKWLDESALLQRILASQDEEPSRADRTRAIDMLARDVRKRYKDDITKGREKKLPPATDTGTGQSVGTPSSDQSPGARRRAGVMPGQPDLSSIDPNLGSSMLMAPDGQAGYAVGQQFVPQYPPAQASQVYHPAGPPTGPTTRFAIYFRLHPTSTVVAVPPMWISMLGSRSVEELRSAAVAKFPGAVCLAVEGLVKDGKGGEVPLQIRGDAELEAYLDHVQSMQGGAPSFSVHLVRGWNTS</sequence>
<evidence type="ECO:0000256" key="1">
    <source>
        <dbReference type="ARBA" id="ARBA00009199"/>
    </source>
</evidence>
<dbReference type="PANTHER" id="PTHR11895">
    <property type="entry name" value="TRANSAMIDASE"/>
    <property type="match status" value="1"/>
</dbReference>
<evidence type="ECO:0000259" key="3">
    <source>
        <dbReference type="Pfam" id="PF01425"/>
    </source>
</evidence>
<comment type="similarity">
    <text evidence="1">Belongs to the amidase family.</text>
</comment>
<dbReference type="InterPro" id="IPR023631">
    <property type="entry name" value="Amidase_dom"/>
</dbReference>
<evidence type="ECO:0000259" key="6">
    <source>
        <dbReference type="Pfam" id="PF24962"/>
    </source>
</evidence>
<feature type="compositionally biased region" description="Polar residues" evidence="2">
    <location>
        <begin position="1030"/>
        <end position="1040"/>
    </location>
</feature>
<feature type="region of interest" description="Disordered" evidence="2">
    <location>
        <begin position="703"/>
        <end position="754"/>
    </location>
</feature>
<protein>
    <submittedName>
        <fullName evidence="7">Glutamyl-tRNA amidotransferase subunit A</fullName>
    </submittedName>
</protein>
<evidence type="ECO:0000313" key="7">
    <source>
        <dbReference type="EMBL" id="KAK1764786.1"/>
    </source>
</evidence>
<dbReference type="Pfam" id="PF01425">
    <property type="entry name" value="Amidase"/>
    <property type="match status" value="1"/>
</dbReference>
<feature type="compositionally biased region" description="Acidic residues" evidence="2">
    <location>
        <begin position="718"/>
        <end position="735"/>
    </location>
</feature>
<dbReference type="InterPro" id="IPR057940">
    <property type="entry name" value="Tri-helical_dom"/>
</dbReference>
<organism evidence="7 8">
    <name type="scientific">Phialemonium atrogriseum</name>
    <dbReference type="NCBI Taxonomy" id="1093897"/>
    <lineage>
        <taxon>Eukaryota</taxon>
        <taxon>Fungi</taxon>
        <taxon>Dikarya</taxon>
        <taxon>Ascomycota</taxon>
        <taxon>Pezizomycotina</taxon>
        <taxon>Sordariomycetes</taxon>
        <taxon>Sordariomycetidae</taxon>
        <taxon>Cephalothecales</taxon>
        <taxon>Cephalothecaceae</taxon>
        <taxon>Phialemonium</taxon>
    </lineage>
</organism>
<dbReference type="Pfam" id="PF14420">
    <property type="entry name" value="Clr5"/>
    <property type="match status" value="1"/>
</dbReference>
<evidence type="ECO:0000313" key="8">
    <source>
        <dbReference type="Proteomes" id="UP001244011"/>
    </source>
</evidence>
<dbReference type="RefSeq" id="XP_060280999.1">
    <property type="nucleotide sequence ID" value="XM_060431180.1"/>
</dbReference>
<proteinExistence type="inferred from homology"/>
<feature type="region of interest" description="Disordered" evidence="2">
    <location>
        <begin position="782"/>
        <end position="804"/>
    </location>
</feature>
<gene>
    <name evidence="7" type="ORF">QBC33DRAFT_580059</name>
</gene>
<dbReference type="Proteomes" id="UP001244011">
    <property type="component" value="Unassembled WGS sequence"/>
</dbReference>
<evidence type="ECO:0000256" key="2">
    <source>
        <dbReference type="SAM" id="MobiDB-lite"/>
    </source>
</evidence>
<dbReference type="AlphaFoldDB" id="A0AAJ0FDN8"/>
<keyword evidence="8" id="KW-1185">Reference proteome</keyword>
<dbReference type="InterPro" id="IPR036928">
    <property type="entry name" value="AS_sf"/>
</dbReference>
<feature type="domain" description="Amidase" evidence="3">
    <location>
        <begin position="149"/>
        <end position="560"/>
    </location>
</feature>
<evidence type="ECO:0000259" key="5">
    <source>
        <dbReference type="Pfam" id="PF24465"/>
    </source>
</evidence>